<gene>
    <name evidence="12" type="ORF">NEMVEDRAFT_v1g243885</name>
</gene>
<keyword evidence="8" id="KW-0325">Glycoprotein</keyword>
<organism evidence="12 13">
    <name type="scientific">Nematostella vectensis</name>
    <name type="common">Starlet sea anemone</name>
    <dbReference type="NCBI Taxonomy" id="45351"/>
    <lineage>
        <taxon>Eukaryota</taxon>
        <taxon>Metazoa</taxon>
        <taxon>Cnidaria</taxon>
        <taxon>Anthozoa</taxon>
        <taxon>Hexacorallia</taxon>
        <taxon>Actiniaria</taxon>
        <taxon>Edwardsiidae</taxon>
        <taxon>Nematostella</taxon>
    </lineage>
</organism>
<feature type="transmembrane region" description="Helical" evidence="10">
    <location>
        <begin position="107"/>
        <end position="129"/>
    </location>
</feature>
<feature type="transmembrane region" description="Helical" evidence="10">
    <location>
        <begin position="280"/>
        <end position="303"/>
    </location>
</feature>
<evidence type="ECO:0000256" key="5">
    <source>
        <dbReference type="ARBA" id="ARBA00023040"/>
    </source>
</evidence>
<feature type="transmembrane region" description="Helical" evidence="10">
    <location>
        <begin position="242"/>
        <end position="264"/>
    </location>
</feature>
<evidence type="ECO:0000313" key="12">
    <source>
        <dbReference type="EMBL" id="EDO39423.1"/>
    </source>
</evidence>
<dbReference type="GO" id="GO:0005886">
    <property type="term" value="C:plasma membrane"/>
    <property type="evidence" value="ECO:0000318"/>
    <property type="project" value="GO_Central"/>
</dbReference>
<dbReference type="Pfam" id="PF00001">
    <property type="entry name" value="7tm_1"/>
    <property type="match status" value="1"/>
</dbReference>
<keyword evidence="3 10" id="KW-0812">Transmembrane</keyword>
<evidence type="ECO:0000256" key="9">
    <source>
        <dbReference type="ARBA" id="ARBA00023224"/>
    </source>
</evidence>
<dbReference type="HOGENOM" id="CLU_009579_14_0_1"/>
<name>A7SA37_NEMVE</name>
<dbReference type="CDD" id="cd00637">
    <property type="entry name" value="7tm_classA_rhodopsin-like"/>
    <property type="match status" value="1"/>
</dbReference>
<sequence>MAANYSNETIEIYWEFENAISLFSIVFLSLTALGTVLLNGFALFSIYKDPLNCFRTTLSTFMTGILVSNFLTGLIVEPVFAFLYGYWYIYDEDEVGYYMKLIRISQIISRVTINTSFMTVLMLALAQLIGLKWSSAYVKYFTPRLASIILVGIWVYAIFFALIPEIVHMDSRHSYENYFRVDLIMHTSMITVSLVVIYIATYFVFQKAILRYEASLEAEQGTSEQENHNTPKAEVEREFVKGTFIVIIVLIVTIWPVTIMLYIWSYQRQNITDKVFIEELIAFVVCEDFMFLKFLLDPLIFVWRLPKYRKALGMVFRSLKMKCGCARASLPQAEYHQANASDADMHFADEEFMVETDSITNPALEFETDSVNA</sequence>
<keyword evidence="7" id="KW-0675">Receptor</keyword>
<evidence type="ECO:0000256" key="7">
    <source>
        <dbReference type="ARBA" id="ARBA00023170"/>
    </source>
</evidence>
<evidence type="ECO:0000256" key="10">
    <source>
        <dbReference type="SAM" id="Phobius"/>
    </source>
</evidence>
<evidence type="ECO:0000259" key="11">
    <source>
        <dbReference type="PROSITE" id="PS50262"/>
    </source>
</evidence>
<feature type="transmembrane region" description="Helical" evidence="10">
    <location>
        <begin position="20"/>
        <end position="44"/>
    </location>
</feature>
<dbReference type="eggNOG" id="KOG1075">
    <property type="taxonomic scope" value="Eukaryota"/>
</dbReference>
<feature type="domain" description="G-protein coupled receptors family 1 profile" evidence="11">
    <location>
        <begin position="38"/>
        <end position="301"/>
    </location>
</feature>
<keyword evidence="9" id="KW-0807">Transducer</keyword>
<feature type="transmembrane region" description="Helical" evidence="10">
    <location>
        <begin position="141"/>
        <end position="163"/>
    </location>
</feature>
<comment type="subcellular location">
    <subcellularLocation>
        <location evidence="1">Cell membrane</location>
        <topology evidence="1">Multi-pass membrane protein</topology>
    </subcellularLocation>
</comment>
<evidence type="ECO:0000256" key="3">
    <source>
        <dbReference type="ARBA" id="ARBA00022692"/>
    </source>
</evidence>
<dbReference type="PANTHER" id="PTHR24246:SF27">
    <property type="entry name" value="ADENOSINE RECEPTOR, ISOFORM A"/>
    <property type="match status" value="1"/>
</dbReference>
<feature type="transmembrane region" description="Helical" evidence="10">
    <location>
        <begin position="65"/>
        <end position="87"/>
    </location>
</feature>
<evidence type="ECO:0000256" key="6">
    <source>
        <dbReference type="ARBA" id="ARBA00023136"/>
    </source>
</evidence>
<evidence type="ECO:0000256" key="4">
    <source>
        <dbReference type="ARBA" id="ARBA00022989"/>
    </source>
</evidence>
<dbReference type="Gene3D" id="1.20.1070.10">
    <property type="entry name" value="Rhodopsin 7-helix transmembrane proteins"/>
    <property type="match status" value="1"/>
</dbReference>
<accession>A7SA37</accession>
<dbReference type="Proteomes" id="UP000001593">
    <property type="component" value="Unassembled WGS sequence"/>
</dbReference>
<evidence type="ECO:0000256" key="2">
    <source>
        <dbReference type="ARBA" id="ARBA00022475"/>
    </source>
</evidence>
<protein>
    <recommendedName>
        <fullName evidence="11">G-protein coupled receptors family 1 profile domain-containing protein</fullName>
    </recommendedName>
</protein>
<keyword evidence="6 10" id="KW-0472">Membrane</keyword>
<dbReference type="GO" id="GO:0001609">
    <property type="term" value="F:G protein-coupled adenosine receptor activity"/>
    <property type="evidence" value="ECO:0000318"/>
    <property type="project" value="GO_Central"/>
</dbReference>
<dbReference type="EMBL" id="DS469607">
    <property type="protein sequence ID" value="EDO39423.1"/>
    <property type="molecule type" value="Genomic_DNA"/>
</dbReference>
<feature type="transmembrane region" description="Helical" evidence="10">
    <location>
        <begin position="183"/>
        <end position="205"/>
    </location>
</feature>
<keyword evidence="13" id="KW-1185">Reference proteome</keyword>
<dbReference type="PhylomeDB" id="A7SA37"/>
<dbReference type="PROSITE" id="PS50262">
    <property type="entry name" value="G_PROTEIN_RECEP_F1_2"/>
    <property type="match status" value="1"/>
</dbReference>
<dbReference type="GO" id="GO:0007186">
    <property type="term" value="P:G protein-coupled receptor signaling pathway"/>
    <property type="evidence" value="ECO:0000318"/>
    <property type="project" value="GO_Central"/>
</dbReference>
<keyword evidence="2" id="KW-1003">Cell membrane</keyword>
<keyword evidence="4 10" id="KW-1133">Transmembrane helix</keyword>
<evidence type="ECO:0000313" key="13">
    <source>
        <dbReference type="Proteomes" id="UP000001593"/>
    </source>
</evidence>
<dbReference type="AlphaFoldDB" id="A7SA37"/>
<dbReference type="SUPFAM" id="SSF81321">
    <property type="entry name" value="Family A G protein-coupled receptor-like"/>
    <property type="match status" value="1"/>
</dbReference>
<keyword evidence="5" id="KW-0297">G-protein coupled receptor</keyword>
<dbReference type="OMA" id="WSADINS"/>
<reference evidence="12 13" key="1">
    <citation type="journal article" date="2007" name="Science">
        <title>Sea anemone genome reveals ancestral eumetazoan gene repertoire and genomic organization.</title>
        <authorList>
            <person name="Putnam N.H."/>
            <person name="Srivastava M."/>
            <person name="Hellsten U."/>
            <person name="Dirks B."/>
            <person name="Chapman J."/>
            <person name="Salamov A."/>
            <person name="Terry A."/>
            <person name="Shapiro H."/>
            <person name="Lindquist E."/>
            <person name="Kapitonov V.V."/>
            <person name="Jurka J."/>
            <person name="Genikhovich G."/>
            <person name="Grigoriev I.V."/>
            <person name="Lucas S.M."/>
            <person name="Steele R.E."/>
            <person name="Finnerty J.R."/>
            <person name="Technau U."/>
            <person name="Martindale M.Q."/>
            <person name="Rokhsar D.S."/>
        </authorList>
    </citation>
    <scope>NUCLEOTIDE SEQUENCE [LARGE SCALE GENOMIC DNA]</scope>
    <source>
        <strain evidence="13">CH2 X CH6</strain>
    </source>
</reference>
<evidence type="ECO:0000256" key="1">
    <source>
        <dbReference type="ARBA" id="ARBA00004651"/>
    </source>
</evidence>
<evidence type="ECO:0000256" key="8">
    <source>
        <dbReference type="ARBA" id="ARBA00023180"/>
    </source>
</evidence>
<dbReference type="InParanoid" id="A7SA37"/>
<dbReference type="PANTHER" id="PTHR24246">
    <property type="entry name" value="OLFACTORY RECEPTOR AND ADENOSINE RECEPTOR"/>
    <property type="match status" value="1"/>
</dbReference>
<dbReference type="InterPro" id="IPR017452">
    <property type="entry name" value="GPCR_Rhodpsn_7TM"/>
</dbReference>
<dbReference type="InterPro" id="IPR000276">
    <property type="entry name" value="GPCR_Rhodpsn"/>
</dbReference>
<proteinExistence type="predicted"/>